<dbReference type="GO" id="GO:0008270">
    <property type="term" value="F:zinc ion binding"/>
    <property type="evidence" value="ECO:0007669"/>
    <property type="project" value="UniProtKB-KW"/>
</dbReference>
<dbReference type="PANTHER" id="PTHR46628">
    <property type="entry name" value="PIRNA BIOGENESIS PROTEIN EXD1"/>
    <property type="match status" value="1"/>
</dbReference>
<dbReference type="SMART" id="SM00343">
    <property type="entry name" value="ZnF_C2HC"/>
    <property type="match status" value="3"/>
</dbReference>
<dbReference type="Gene3D" id="4.10.60.10">
    <property type="entry name" value="Zinc finger, CCHC-type"/>
    <property type="match status" value="1"/>
</dbReference>
<dbReference type="SUPFAM" id="SSF57756">
    <property type="entry name" value="Retrovirus zinc finger-like domains"/>
    <property type="match status" value="1"/>
</dbReference>
<evidence type="ECO:0000313" key="4">
    <source>
        <dbReference type="EMBL" id="CAE2338765.1"/>
    </source>
</evidence>
<organism evidence="4">
    <name type="scientific">Paramoeba aestuarina</name>
    <dbReference type="NCBI Taxonomy" id="180227"/>
    <lineage>
        <taxon>Eukaryota</taxon>
        <taxon>Amoebozoa</taxon>
        <taxon>Discosea</taxon>
        <taxon>Flabellinia</taxon>
        <taxon>Dactylopodida</taxon>
        <taxon>Paramoebidae</taxon>
        <taxon>Paramoeba</taxon>
    </lineage>
</organism>
<dbReference type="InterPro" id="IPR036397">
    <property type="entry name" value="RNaseH_sf"/>
</dbReference>
<dbReference type="Gene3D" id="3.30.420.10">
    <property type="entry name" value="Ribonuclease H-like superfamily/Ribonuclease H"/>
    <property type="match status" value="1"/>
</dbReference>
<feature type="domain" description="CCHC-type" evidence="3">
    <location>
        <begin position="277"/>
        <end position="291"/>
    </location>
</feature>
<name>A0A7S4PM25_9EUKA</name>
<keyword evidence="1" id="KW-0479">Metal-binding</keyword>
<dbReference type="SUPFAM" id="SSF53098">
    <property type="entry name" value="Ribonuclease H-like"/>
    <property type="match status" value="1"/>
</dbReference>
<evidence type="ECO:0000256" key="2">
    <source>
        <dbReference type="SAM" id="MobiDB-lite"/>
    </source>
</evidence>
<accession>A0A7S4PM25</accession>
<keyword evidence="1" id="KW-0862">Zinc</keyword>
<dbReference type="GO" id="GO:0008408">
    <property type="term" value="F:3'-5' exonuclease activity"/>
    <property type="evidence" value="ECO:0007669"/>
    <property type="project" value="InterPro"/>
</dbReference>
<dbReference type="GO" id="GO:0003676">
    <property type="term" value="F:nucleic acid binding"/>
    <property type="evidence" value="ECO:0007669"/>
    <property type="project" value="InterPro"/>
</dbReference>
<feature type="compositionally biased region" description="Low complexity" evidence="2">
    <location>
        <begin position="393"/>
        <end position="427"/>
    </location>
</feature>
<dbReference type="Pfam" id="PF01612">
    <property type="entry name" value="DNA_pol_A_exo1"/>
    <property type="match status" value="1"/>
</dbReference>
<dbReference type="GO" id="GO:0006139">
    <property type="term" value="P:nucleobase-containing compound metabolic process"/>
    <property type="evidence" value="ECO:0007669"/>
    <property type="project" value="InterPro"/>
</dbReference>
<feature type="region of interest" description="Disordered" evidence="2">
    <location>
        <begin position="379"/>
        <end position="450"/>
    </location>
</feature>
<dbReference type="InterPro" id="IPR012337">
    <property type="entry name" value="RNaseH-like_sf"/>
</dbReference>
<dbReference type="AlphaFoldDB" id="A0A7S4PM25"/>
<dbReference type="SMART" id="SM00474">
    <property type="entry name" value="35EXOc"/>
    <property type="match status" value="1"/>
</dbReference>
<dbReference type="InterPro" id="IPR001878">
    <property type="entry name" value="Znf_CCHC"/>
</dbReference>
<gene>
    <name evidence="4" type="ORF">NAES01612_LOCUS25300</name>
</gene>
<dbReference type="EMBL" id="HBKR01038760">
    <property type="protein sequence ID" value="CAE2338765.1"/>
    <property type="molecule type" value="Transcribed_RNA"/>
</dbReference>
<sequence>MVLRQAIKWPHKFIDTEDALKAAIKLLKTGSINTHGVAVDVEAFCVSRHAKHLGEISLLQLAGPADPAVYIFDVVTLGADRVAHYAKRVLCHPLIKKYMFDCRKDVEAIAIQMGLQLVNVQDLQLYHTSTEWMSKGSNRRSHIDFVLQSLAGITPSDDLKAVKAAFNLGRRKVWDERPLPEHLVSYAANDVRHMLVLADHFAEKFSSIEQKVEELTKEYTTHYCTGSLVTEDLDPKSNKVSEELLKKHISDGAVCKHCGKSGHSAEKCFNKDKTAIRCASCGSQGHLSNRCFKIHPERNKCDFCGQTGHLSSMCYINHPCEKCGGKHPTAKCLGNTPKQVTLPKGVRKPEIDCIIHKGARLVQLEKQIAERRERIVAEREAQGAAGPGRGFSGPPTGAWGRGRGAPTRGWGAPRGAGPAPSDPPRGGSSWGGGGWGARPPRGGFHQSIVR</sequence>
<reference evidence="4" key="1">
    <citation type="submission" date="2021-01" db="EMBL/GenBank/DDBJ databases">
        <authorList>
            <person name="Corre E."/>
            <person name="Pelletier E."/>
            <person name="Niang G."/>
            <person name="Scheremetjew M."/>
            <person name="Finn R."/>
            <person name="Kale V."/>
            <person name="Holt S."/>
            <person name="Cochrane G."/>
            <person name="Meng A."/>
            <person name="Brown T."/>
            <person name="Cohen L."/>
        </authorList>
    </citation>
    <scope>NUCLEOTIDE SEQUENCE</scope>
    <source>
        <strain evidence="4">SoJaBio B1-5/56/2</strain>
    </source>
</reference>
<dbReference type="GO" id="GO:1990923">
    <property type="term" value="C:PET complex"/>
    <property type="evidence" value="ECO:0007669"/>
    <property type="project" value="TreeGrafter"/>
</dbReference>
<dbReference type="InterPro" id="IPR052144">
    <property type="entry name" value="piRNA_biogenesis_EXD1"/>
</dbReference>
<proteinExistence type="predicted"/>
<evidence type="ECO:0000259" key="3">
    <source>
        <dbReference type="PROSITE" id="PS50158"/>
    </source>
</evidence>
<feature type="domain" description="CCHC-type" evidence="3">
    <location>
        <begin position="255"/>
        <end position="268"/>
    </location>
</feature>
<dbReference type="InterPro" id="IPR036875">
    <property type="entry name" value="Znf_CCHC_sf"/>
</dbReference>
<evidence type="ECO:0000256" key="1">
    <source>
        <dbReference type="PROSITE-ProRule" id="PRU00047"/>
    </source>
</evidence>
<keyword evidence="1" id="KW-0863">Zinc-finger</keyword>
<protein>
    <recommendedName>
        <fullName evidence="3">CCHC-type domain-containing protein</fullName>
    </recommendedName>
</protein>
<dbReference type="InterPro" id="IPR002562">
    <property type="entry name" value="3'-5'_exonuclease_dom"/>
</dbReference>
<dbReference type="PANTHER" id="PTHR46628:SF1">
    <property type="entry name" value="PIRNA BIOGENESIS PROTEIN EXD1"/>
    <property type="match status" value="1"/>
</dbReference>
<dbReference type="PROSITE" id="PS50158">
    <property type="entry name" value="ZF_CCHC"/>
    <property type="match status" value="2"/>
</dbReference>